<dbReference type="Proteomes" id="UP000228508">
    <property type="component" value="Unassembled WGS sequence"/>
</dbReference>
<dbReference type="Pfam" id="PF18895">
    <property type="entry name" value="T4SS_pilin"/>
    <property type="match status" value="1"/>
</dbReference>
<protein>
    <submittedName>
        <fullName evidence="2">Uncharacterized protein</fullName>
    </submittedName>
</protein>
<dbReference type="InterPro" id="IPR043993">
    <property type="entry name" value="T4SS_pilin"/>
</dbReference>
<evidence type="ECO:0000313" key="2">
    <source>
        <dbReference type="EMBL" id="PIR72835.1"/>
    </source>
</evidence>
<dbReference type="AlphaFoldDB" id="A0A2H0TKZ7"/>
<sequence length="107" mass="11633">FCFAGEGKPLELQYPRIPGAPAITSTQTLLPDYVKYIFNLAIGVSGLIAFGVLIFAGIRYLTSVGNPTTMQDAKDQIFSAFLGLIILLCAWIILTTINPQLVILEMP</sequence>
<gene>
    <name evidence="2" type="ORF">COV26_01730</name>
</gene>
<proteinExistence type="predicted"/>
<evidence type="ECO:0000256" key="1">
    <source>
        <dbReference type="SAM" id="Phobius"/>
    </source>
</evidence>
<accession>A0A2H0TKZ7</accession>
<evidence type="ECO:0000313" key="3">
    <source>
        <dbReference type="Proteomes" id="UP000228508"/>
    </source>
</evidence>
<name>A0A2H0TKZ7_9BACT</name>
<dbReference type="EMBL" id="PFCH01000032">
    <property type="protein sequence ID" value="PIR72835.1"/>
    <property type="molecule type" value="Genomic_DNA"/>
</dbReference>
<reference evidence="3" key="1">
    <citation type="submission" date="2017-09" db="EMBL/GenBank/DDBJ databases">
        <title>Depth-based differentiation of microbial function through sediment-hosted aquifers and enrichment of novel symbionts in the deep terrestrial subsurface.</title>
        <authorList>
            <person name="Probst A.J."/>
            <person name="Ladd B."/>
            <person name="Jarett J.K."/>
            <person name="Geller-Mcgrath D.E."/>
            <person name="Sieber C.M.K."/>
            <person name="Emerson J.B."/>
            <person name="Anantharaman K."/>
            <person name="Thomas B.C."/>
            <person name="Malmstrom R."/>
            <person name="Stieglmeier M."/>
            <person name="Klingl A."/>
            <person name="Woyke T."/>
            <person name="Ryan C.M."/>
            <person name="Banfield J.F."/>
        </authorList>
    </citation>
    <scope>NUCLEOTIDE SEQUENCE [LARGE SCALE GENOMIC DNA]</scope>
</reference>
<keyword evidence="1" id="KW-0472">Membrane</keyword>
<feature type="transmembrane region" description="Helical" evidence="1">
    <location>
        <begin position="77"/>
        <end position="97"/>
    </location>
</feature>
<organism evidence="2 3">
    <name type="scientific">Candidatus Nealsonbacteria bacterium CG10_big_fil_rev_8_21_14_0_10_36_23</name>
    <dbReference type="NCBI Taxonomy" id="1974709"/>
    <lineage>
        <taxon>Bacteria</taxon>
        <taxon>Candidatus Nealsoniibacteriota</taxon>
    </lineage>
</organism>
<comment type="caution">
    <text evidence="2">The sequence shown here is derived from an EMBL/GenBank/DDBJ whole genome shotgun (WGS) entry which is preliminary data.</text>
</comment>
<feature type="non-terminal residue" evidence="2">
    <location>
        <position position="1"/>
    </location>
</feature>
<feature type="transmembrane region" description="Helical" evidence="1">
    <location>
        <begin position="36"/>
        <end position="56"/>
    </location>
</feature>
<keyword evidence="1" id="KW-0812">Transmembrane</keyword>
<keyword evidence="1" id="KW-1133">Transmembrane helix</keyword>